<name>A0A8C4DAZ2_DICLA</name>
<dbReference type="Ensembl" id="ENSDLAT00005001209.2">
    <property type="protein sequence ID" value="ENSDLAP00005001151.2"/>
    <property type="gene ID" value="ENSDLAG00005000579.2"/>
</dbReference>
<feature type="domain" description="Tc3 transposase DNA binding" evidence="1">
    <location>
        <begin position="7"/>
        <end position="51"/>
    </location>
</feature>
<dbReference type="AlphaFoldDB" id="A0A8C4DAZ2"/>
<dbReference type="GeneTree" id="ENSGT00940000169433"/>
<evidence type="ECO:0000313" key="3">
    <source>
        <dbReference type="Proteomes" id="UP000694389"/>
    </source>
</evidence>
<evidence type="ECO:0000259" key="1">
    <source>
        <dbReference type="Pfam" id="PF11427"/>
    </source>
</evidence>
<proteinExistence type="predicted"/>
<dbReference type="InterPro" id="IPR052338">
    <property type="entry name" value="Transposase_5"/>
</dbReference>
<dbReference type="Proteomes" id="UP000694389">
    <property type="component" value="Unassembled WGS sequence"/>
</dbReference>
<dbReference type="Gene3D" id="3.30.420.10">
    <property type="entry name" value="Ribonuclease H-like superfamily/Ribonuclease H"/>
    <property type="match status" value="2"/>
</dbReference>
<organism evidence="2 3">
    <name type="scientific">Dicentrarchus labrax</name>
    <name type="common">European seabass</name>
    <name type="synonym">Morone labrax</name>
    <dbReference type="NCBI Taxonomy" id="13489"/>
    <lineage>
        <taxon>Eukaryota</taxon>
        <taxon>Metazoa</taxon>
        <taxon>Chordata</taxon>
        <taxon>Craniata</taxon>
        <taxon>Vertebrata</taxon>
        <taxon>Euteleostomi</taxon>
        <taxon>Actinopterygii</taxon>
        <taxon>Neopterygii</taxon>
        <taxon>Teleostei</taxon>
        <taxon>Neoteleostei</taxon>
        <taxon>Acanthomorphata</taxon>
        <taxon>Eupercaria</taxon>
        <taxon>Moronidae</taxon>
        <taxon>Dicentrarchus</taxon>
    </lineage>
</organism>
<dbReference type="PANTHER" id="PTHR23022:SF129">
    <property type="entry name" value="TRANSPOSABLE ELEMENT TC3 TRANSPOSASE"/>
    <property type="match status" value="1"/>
</dbReference>
<dbReference type="GO" id="GO:0003677">
    <property type="term" value="F:DNA binding"/>
    <property type="evidence" value="ECO:0007669"/>
    <property type="project" value="InterPro"/>
</dbReference>
<reference evidence="2" key="1">
    <citation type="submission" date="2025-08" db="UniProtKB">
        <authorList>
            <consortium name="Ensembl"/>
        </authorList>
    </citation>
    <scope>IDENTIFICATION</scope>
</reference>
<dbReference type="Gene3D" id="1.10.10.60">
    <property type="entry name" value="Homeodomain-like"/>
    <property type="match status" value="1"/>
</dbReference>
<dbReference type="InterPro" id="IPR009057">
    <property type="entry name" value="Homeodomain-like_sf"/>
</dbReference>
<accession>A0A8C4DAZ2</accession>
<dbReference type="PANTHER" id="PTHR23022">
    <property type="entry name" value="TRANSPOSABLE ELEMENT-RELATED"/>
    <property type="match status" value="1"/>
</dbReference>
<reference evidence="2" key="2">
    <citation type="submission" date="2025-09" db="UniProtKB">
        <authorList>
            <consortium name="Ensembl"/>
        </authorList>
    </citation>
    <scope>IDENTIFICATION</scope>
</reference>
<dbReference type="Pfam" id="PF11427">
    <property type="entry name" value="HTH_Tnp_Tc3_1"/>
    <property type="match status" value="1"/>
</dbReference>
<evidence type="ECO:0000313" key="2">
    <source>
        <dbReference type="Ensembl" id="ENSDLAP00005001151.2"/>
    </source>
</evidence>
<sequence>MAKAKRLSVFEHGSIVELHKQGLSQRAIAAEVGRSKTFILNFLKDPEVYGTKRSSDRPKKISPALSRRIQRTVHQDTGRSSAQIKDLTDADCSAITIRRHLRQKGLKNKKRLQRPRLLPHHKLAHLHFVREHQTWDIERWKKALFSDEKKFNLDGPDGFHRYWHDKETPLEMFSRRHSGGGSIMIWGAFSFNGTMELQVVQGRHQTTVDAFREAIFTTWSNVPTILLETLASSMSKRIFEVINNSGGATHY</sequence>
<protein>
    <recommendedName>
        <fullName evidence="1">Tc3 transposase DNA binding domain-containing protein</fullName>
    </recommendedName>
</protein>
<keyword evidence="3" id="KW-1185">Reference proteome</keyword>
<dbReference type="InterPro" id="IPR036397">
    <property type="entry name" value="RNaseH_sf"/>
</dbReference>
<dbReference type="SUPFAM" id="SSF46689">
    <property type="entry name" value="Homeodomain-like"/>
    <property type="match status" value="1"/>
</dbReference>
<dbReference type="InterPro" id="IPR025898">
    <property type="entry name" value="Tc3_transposase_DNA-bd_dom"/>
</dbReference>